<dbReference type="EMBL" id="KE669360">
    <property type="protein sequence ID" value="ERE82814.1"/>
    <property type="molecule type" value="Genomic_DNA"/>
</dbReference>
<proteinExistence type="predicted"/>
<evidence type="ECO:0000313" key="1">
    <source>
        <dbReference type="EMBL" id="ERE82814.1"/>
    </source>
</evidence>
<protein>
    <submittedName>
        <fullName evidence="1">Uncharacterized protein</fullName>
    </submittedName>
</protein>
<accession>A0A061IIS1</accession>
<reference evidence="2" key="1">
    <citation type="journal article" date="2013" name="Nat. Biotechnol.">
        <title>Chinese hamster genome sequenced from sorted chromosomes.</title>
        <authorList>
            <person name="Brinkrolf K."/>
            <person name="Rupp O."/>
            <person name="Laux H."/>
            <person name="Kollin F."/>
            <person name="Ernst W."/>
            <person name="Linke B."/>
            <person name="Kofler R."/>
            <person name="Romand S."/>
            <person name="Hesse F."/>
            <person name="Budach W.E."/>
            <person name="Galosy S."/>
            <person name="Muller D."/>
            <person name="Noll T."/>
            <person name="Wienberg J."/>
            <person name="Jostock T."/>
            <person name="Leonard M."/>
            <person name="Grillari J."/>
            <person name="Tauch A."/>
            <person name="Goesmann A."/>
            <person name="Helk B."/>
            <person name="Mott J.E."/>
            <person name="Puhler A."/>
            <person name="Borth N."/>
        </authorList>
    </citation>
    <scope>NUCLEOTIDE SEQUENCE [LARGE SCALE GENOMIC DNA]</scope>
    <source>
        <strain evidence="2">17A/GY</strain>
    </source>
</reference>
<organism evidence="1 2">
    <name type="scientific">Cricetulus griseus</name>
    <name type="common">Chinese hamster</name>
    <name type="synonym">Cricetulus barabensis griseus</name>
    <dbReference type="NCBI Taxonomy" id="10029"/>
    <lineage>
        <taxon>Eukaryota</taxon>
        <taxon>Metazoa</taxon>
        <taxon>Chordata</taxon>
        <taxon>Craniata</taxon>
        <taxon>Vertebrata</taxon>
        <taxon>Euteleostomi</taxon>
        <taxon>Mammalia</taxon>
        <taxon>Eutheria</taxon>
        <taxon>Euarchontoglires</taxon>
        <taxon>Glires</taxon>
        <taxon>Rodentia</taxon>
        <taxon>Myomorpha</taxon>
        <taxon>Muroidea</taxon>
        <taxon>Cricetidae</taxon>
        <taxon>Cricetinae</taxon>
        <taxon>Cricetulus</taxon>
    </lineage>
</organism>
<evidence type="ECO:0000313" key="2">
    <source>
        <dbReference type="Proteomes" id="UP000030759"/>
    </source>
</evidence>
<dbReference type="Proteomes" id="UP000030759">
    <property type="component" value="Unassembled WGS sequence"/>
</dbReference>
<dbReference type="AlphaFoldDB" id="A0A061IIS1"/>
<sequence>MLERMWRKGNTPLLLVGMQTHTATLEISMVVPQENGIQSTSRSSNSTLRHIPKRCTIIQPGYLLNHVHSSIICNSQNLDAT</sequence>
<name>A0A061IIS1_CRIGR</name>
<gene>
    <name evidence="1" type="ORF">H671_2g7168</name>
</gene>